<evidence type="ECO:0000256" key="3">
    <source>
        <dbReference type="ARBA" id="ARBA00022519"/>
    </source>
</evidence>
<feature type="transmembrane region" description="Helical" evidence="12">
    <location>
        <begin position="12"/>
        <end position="30"/>
    </location>
</feature>
<dbReference type="Gene3D" id="3.10.50.40">
    <property type="match status" value="1"/>
</dbReference>
<keyword evidence="7" id="KW-0143">Chaperone</keyword>
<dbReference type="InterPro" id="IPR027304">
    <property type="entry name" value="Trigger_fact/SurA_dom_sf"/>
</dbReference>
<sequence length="566" mass="66245">MMQTLRKKTRIILFIVLAGFAALIFFQWGFNIMGIKEQKETNIAEINGTPISYREYLRFYESKKQEQRGTSSEDIWNLMIEEFMWQDLVRKERVGVNDKELWEVIKSNPPQAIYESEYMQDENGKFDFNKYYELLRSPQSRSWLLSYESDLRRQIPKEKIRSLLSTFGWVSPYEDSIEVLKQTTKYNIASLSIPIYRARGLLNLSEEDLRTYYKKNREKFKEPERRVLKYVFFQKRPSHYDSLDARERLEDFLLRIEEGEDFLTVAREVSDDTSIVISFEGEAGLKPYLMRVYKKLKDGEVSDIIQASRAFEVIKRVRKGLVYKVRANIEVSATTRGEINDKIISFKEAAQEIGFDSAAAEIELPVSSTHAIAVENLTFPVRDKERLRKFLSKVKKGEVGGPFSSIGGYYLFTLDSMIPEHYPAFEKIKGKVEATMERELLKETVKDRLERAYEELVSGTAMEEVAARDTLLYFSYSRDINLGQIQVRYGGEVAGLVFGLEQGQISRPLMLDWAGYIVRCDKKEVSPFDSTMLTYLQMKRQVRLEQIWMKVFTPQEIKDNRDQFFE</sequence>
<proteinExistence type="inferred from homology"/>
<dbReference type="InterPro" id="IPR052029">
    <property type="entry name" value="PpiD_chaperone"/>
</dbReference>
<evidence type="ECO:0000256" key="5">
    <source>
        <dbReference type="ARBA" id="ARBA00022989"/>
    </source>
</evidence>
<dbReference type="InterPro" id="IPR000297">
    <property type="entry name" value="PPIase_PpiC"/>
</dbReference>
<dbReference type="PANTHER" id="PTHR47529:SF1">
    <property type="entry name" value="PERIPLASMIC CHAPERONE PPID"/>
    <property type="match status" value="1"/>
</dbReference>
<accession>A0A9C9JZS1</accession>
<keyword evidence="2" id="KW-1003">Cell membrane</keyword>
<comment type="subcellular location">
    <subcellularLocation>
        <location evidence="1">Cell inner membrane</location>
        <topology evidence="1">Single-pass type II membrane protein</topology>
        <orientation evidence="1">Periplasmic side</orientation>
    </subcellularLocation>
</comment>
<evidence type="ECO:0000259" key="13">
    <source>
        <dbReference type="PROSITE" id="PS50198"/>
    </source>
</evidence>
<evidence type="ECO:0000313" key="14">
    <source>
        <dbReference type="EMBL" id="HEC78118.1"/>
    </source>
</evidence>
<keyword evidence="11" id="KW-0697">Rotamase</keyword>
<keyword evidence="11" id="KW-0413">Isomerase</keyword>
<dbReference type="InterPro" id="IPR046357">
    <property type="entry name" value="PPIase_dom_sf"/>
</dbReference>
<dbReference type="PANTHER" id="PTHR47529">
    <property type="entry name" value="PEPTIDYL-PROLYL CIS-TRANS ISOMERASE D"/>
    <property type="match status" value="1"/>
</dbReference>
<evidence type="ECO:0000256" key="1">
    <source>
        <dbReference type="ARBA" id="ARBA00004382"/>
    </source>
</evidence>
<evidence type="ECO:0000256" key="9">
    <source>
        <dbReference type="ARBA" id="ARBA00040743"/>
    </source>
</evidence>
<evidence type="ECO:0000256" key="2">
    <source>
        <dbReference type="ARBA" id="ARBA00022475"/>
    </source>
</evidence>
<keyword evidence="5 12" id="KW-1133">Transmembrane helix</keyword>
<dbReference type="EMBL" id="DRIG01000033">
    <property type="protein sequence ID" value="HEC78118.1"/>
    <property type="molecule type" value="Genomic_DNA"/>
</dbReference>
<gene>
    <name evidence="14" type="ORF">ENI34_03125</name>
</gene>
<name>A0A9C9JZS1_UNCW3</name>
<evidence type="ECO:0000256" key="11">
    <source>
        <dbReference type="PROSITE-ProRule" id="PRU00278"/>
    </source>
</evidence>
<evidence type="ECO:0000256" key="6">
    <source>
        <dbReference type="ARBA" id="ARBA00023136"/>
    </source>
</evidence>
<protein>
    <recommendedName>
        <fullName evidence="9">Periplasmic chaperone PpiD</fullName>
    </recommendedName>
    <alternativeName>
        <fullName evidence="10">Periplasmic folding chaperone</fullName>
    </alternativeName>
</protein>
<evidence type="ECO:0000313" key="15">
    <source>
        <dbReference type="Proteomes" id="UP000885826"/>
    </source>
</evidence>
<evidence type="ECO:0000256" key="8">
    <source>
        <dbReference type="ARBA" id="ARBA00038408"/>
    </source>
</evidence>
<dbReference type="PROSITE" id="PS50198">
    <property type="entry name" value="PPIC_PPIASE_2"/>
    <property type="match status" value="1"/>
</dbReference>
<evidence type="ECO:0000256" key="10">
    <source>
        <dbReference type="ARBA" id="ARBA00042775"/>
    </source>
</evidence>
<dbReference type="SUPFAM" id="SSF54534">
    <property type="entry name" value="FKBP-like"/>
    <property type="match status" value="1"/>
</dbReference>
<dbReference type="Pfam" id="PF13145">
    <property type="entry name" value="Rotamase_2"/>
    <property type="match status" value="2"/>
</dbReference>
<feature type="domain" description="PpiC" evidence="13">
    <location>
        <begin position="223"/>
        <end position="318"/>
    </location>
</feature>
<keyword evidence="6 12" id="KW-0472">Membrane</keyword>
<dbReference type="AlphaFoldDB" id="A0A9C9JZS1"/>
<evidence type="ECO:0000256" key="4">
    <source>
        <dbReference type="ARBA" id="ARBA00022692"/>
    </source>
</evidence>
<dbReference type="Pfam" id="PF13623">
    <property type="entry name" value="SurA_N_2"/>
    <property type="match status" value="1"/>
</dbReference>
<reference evidence="14" key="1">
    <citation type="journal article" date="2020" name="mSystems">
        <title>Genome- and Community-Level Interaction Insights into Carbon Utilization and Element Cycling Functions of Hydrothermarchaeota in Hydrothermal Sediment.</title>
        <authorList>
            <person name="Zhou Z."/>
            <person name="Liu Y."/>
            <person name="Xu W."/>
            <person name="Pan J."/>
            <person name="Luo Z.H."/>
            <person name="Li M."/>
        </authorList>
    </citation>
    <scope>NUCLEOTIDE SEQUENCE</scope>
    <source>
        <strain evidence="14">HyVt-388</strain>
    </source>
</reference>
<evidence type="ECO:0000256" key="7">
    <source>
        <dbReference type="ARBA" id="ARBA00023186"/>
    </source>
</evidence>
<dbReference type="Proteomes" id="UP000885826">
    <property type="component" value="Unassembled WGS sequence"/>
</dbReference>
<keyword evidence="3" id="KW-0997">Cell inner membrane</keyword>
<comment type="similarity">
    <text evidence="8">Belongs to the PpiD chaperone family.</text>
</comment>
<dbReference type="GO" id="GO:0005886">
    <property type="term" value="C:plasma membrane"/>
    <property type="evidence" value="ECO:0007669"/>
    <property type="project" value="UniProtKB-SubCell"/>
</dbReference>
<evidence type="ECO:0000256" key="12">
    <source>
        <dbReference type="SAM" id="Phobius"/>
    </source>
</evidence>
<comment type="caution">
    <text evidence="14">The sequence shown here is derived from an EMBL/GenBank/DDBJ whole genome shotgun (WGS) entry which is preliminary data.</text>
</comment>
<organism evidence="14 15">
    <name type="scientific">candidate division WOR-3 bacterium</name>
    <dbReference type="NCBI Taxonomy" id="2052148"/>
    <lineage>
        <taxon>Bacteria</taxon>
        <taxon>Bacteria division WOR-3</taxon>
    </lineage>
</organism>
<dbReference type="GO" id="GO:0003755">
    <property type="term" value="F:peptidyl-prolyl cis-trans isomerase activity"/>
    <property type="evidence" value="ECO:0007669"/>
    <property type="project" value="UniProtKB-KW"/>
</dbReference>
<dbReference type="SUPFAM" id="SSF109998">
    <property type="entry name" value="Triger factor/SurA peptide-binding domain-like"/>
    <property type="match status" value="1"/>
</dbReference>
<keyword evidence="4 12" id="KW-0812">Transmembrane</keyword>